<keyword evidence="6 7" id="KW-0326">Glycosidase</keyword>
<dbReference type="InterPro" id="IPR017853">
    <property type="entry name" value="GH"/>
</dbReference>
<feature type="signal peptide" evidence="9">
    <location>
        <begin position="1"/>
        <end position="25"/>
    </location>
</feature>
<evidence type="ECO:0000256" key="3">
    <source>
        <dbReference type="ARBA" id="ARBA00022729"/>
    </source>
</evidence>
<dbReference type="InterPro" id="IPR015883">
    <property type="entry name" value="Glyco_hydro_20_cat"/>
</dbReference>
<organism evidence="12 13">
    <name type="scientific">Decorospora gaudefroyi</name>
    <dbReference type="NCBI Taxonomy" id="184978"/>
    <lineage>
        <taxon>Eukaryota</taxon>
        <taxon>Fungi</taxon>
        <taxon>Dikarya</taxon>
        <taxon>Ascomycota</taxon>
        <taxon>Pezizomycotina</taxon>
        <taxon>Dothideomycetes</taxon>
        <taxon>Pleosporomycetidae</taxon>
        <taxon>Pleosporales</taxon>
        <taxon>Pleosporineae</taxon>
        <taxon>Pleosporaceae</taxon>
        <taxon>Decorospora</taxon>
    </lineage>
</organism>
<keyword evidence="3 9" id="KW-0732">Signal</keyword>
<dbReference type="Pfam" id="PF00728">
    <property type="entry name" value="Glyco_hydro_20"/>
    <property type="match status" value="1"/>
</dbReference>
<dbReference type="InterPro" id="IPR025705">
    <property type="entry name" value="Beta_hexosaminidase_sua/sub"/>
</dbReference>
<keyword evidence="13" id="KW-1185">Reference proteome</keyword>
<keyword evidence="5" id="KW-0325">Glycoprotein</keyword>
<dbReference type="Proteomes" id="UP000800040">
    <property type="component" value="Unassembled WGS sequence"/>
</dbReference>
<name>A0A6A5KWD8_9PLEO</name>
<comment type="catalytic activity">
    <reaction evidence="1 7">
        <text>Hydrolysis of terminal non-reducing N-acetyl-D-hexosamine residues in N-acetyl-beta-D-hexosaminides.</text>
        <dbReference type="EC" id="3.2.1.52"/>
    </reaction>
</comment>
<feature type="active site" description="Proton donor" evidence="8">
    <location>
        <position position="351"/>
    </location>
</feature>
<evidence type="ECO:0000256" key="4">
    <source>
        <dbReference type="ARBA" id="ARBA00022801"/>
    </source>
</evidence>
<dbReference type="PANTHER" id="PTHR22600">
    <property type="entry name" value="BETA-HEXOSAMINIDASE"/>
    <property type="match status" value="1"/>
</dbReference>
<evidence type="ECO:0000313" key="12">
    <source>
        <dbReference type="EMBL" id="KAF1839691.1"/>
    </source>
</evidence>
<dbReference type="GO" id="GO:0030203">
    <property type="term" value="P:glycosaminoglycan metabolic process"/>
    <property type="evidence" value="ECO:0007669"/>
    <property type="project" value="TreeGrafter"/>
</dbReference>
<accession>A0A6A5KWD8</accession>
<dbReference type="Gene3D" id="3.30.379.10">
    <property type="entry name" value="Chitobiase/beta-hexosaminidase domain 2-like"/>
    <property type="match status" value="1"/>
</dbReference>
<dbReference type="PANTHER" id="PTHR22600:SF26">
    <property type="entry name" value="BETA-N-ACETYLHEXOSAMINIDASE"/>
    <property type="match status" value="1"/>
</dbReference>
<dbReference type="GO" id="GO:0005975">
    <property type="term" value="P:carbohydrate metabolic process"/>
    <property type="evidence" value="ECO:0007669"/>
    <property type="project" value="InterPro"/>
</dbReference>
<dbReference type="OrthoDB" id="428480at2759"/>
<keyword evidence="4 7" id="KW-0378">Hydrolase</keyword>
<sequence>MRDLLLASVVTASALFAGHAEAVAANPLPKPADITWGKSGCFSFGAVTLEAPDHEVLSDAFNRVTKTIRELKWIPAATEAPVTSFEPFPTPTGTASRRKRQYGTGNCTSSVTKVKIDVANTHAQLQHGVDESYTLDLKSGSDCIDITSQTVYGALHALTTLQQMVINDGRGNIIIEQPVSIKDKPLYPVRGIMIDTGRNYISKAKILEQIDGMSLSKLNVLHWHLVDSQSWPVEINAYPEMTEDAYSDNEVFSQDTLKDIVAYAAARGIRIIPEIDMPGHANSGWGQIDQDILTCQDSWWSNDNWPLHTAVEPNPGQLDILNNKTYEVTAKVYKEMTQIFPDNWFHIGGDELFLNCNNFSSLALAFFNSGKSMGDLYQVWVDRALPNFRAQANKTFVMWEDVLLSASVAATGNVPKDVVLQAWNNGLDHISNLTSQGYRVIVSSSDFMYLDCGYGGWVSNDPRYNVMINPNATDGTPNFNWGAGGGSWCAPYKTWQRIYNFDFTQGLTAQQKGLVQGAIAPLWSEQVDSVVISQKMWPRAAALAELVWSGNRDANGNKRTTELTQRILNFREYLVAVGVMASPLMPKFCLQHPHECDLYLDQTALWE</sequence>
<evidence type="ECO:0000259" key="10">
    <source>
        <dbReference type="Pfam" id="PF00728"/>
    </source>
</evidence>
<dbReference type="PRINTS" id="PR00738">
    <property type="entry name" value="GLHYDRLASE20"/>
</dbReference>
<evidence type="ECO:0000259" key="11">
    <source>
        <dbReference type="Pfam" id="PF14845"/>
    </source>
</evidence>
<evidence type="ECO:0000256" key="1">
    <source>
        <dbReference type="ARBA" id="ARBA00001231"/>
    </source>
</evidence>
<feature type="chain" id="PRO_5025619137" description="Beta-hexosaminidase" evidence="9">
    <location>
        <begin position="26"/>
        <end position="607"/>
    </location>
</feature>
<dbReference type="EC" id="3.2.1.52" evidence="7"/>
<dbReference type="FunFam" id="3.20.20.80:FF:000063">
    <property type="entry name" value="Beta-hexosaminidase"/>
    <property type="match status" value="1"/>
</dbReference>
<dbReference type="Gene3D" id="3.20.20.80">
    <property type="entry name" value="Glycosidases"/>
    <property type="match status" value="1"/>
</dbReference>
<dbReference type="Pfam" id="PF14845">
    <property type="entry name" value="Glycohydro_20b2"/>
    <property type="match status" value="1"/>
</dbReference>
<dbReference type="EMBL" id="ML975244">
    <property type="protein sequence ID" value="KAF1839691.1"/>
    <property type="molecule type" value="Genomic_DNA"/>
</dbReference>
<evidence type="ECO:0000256" key="5">
    <source>
        <dbReference type="ARBA" id="ARBA00023180"/>
    </source>
</evidence>
<evidence type="ECO:0000256" key="9">
    <source>
        <dbReference type="SAM" id="SignalP"/>
    </source>
</evidence>
<dbReference type="SUPFAM" id="SSF55545">
    <property type="entry name" value="beta-N-acetylhexosaminidase-like domain"/>
    <property type="match status" value="1"/>
</dbReference>
<comment type="similarity">
    <text evidence="2 7">Belongs to the glycosyl hydrolase 20 family.</text>
</comment>
<dbReference type="GO" id="GO:0016231">
    <property type="term" value="F:beta-N-acetylglucosaminidase activity"/>
    <property type="evidence" value="ECO:0007669"/>
    <property type="project" value="TreeGrafter"/>
</dbReference>
<dbReference type="SUPFAM" id="SSF51445">
    <property type="entry name" value="(Trans)glycosidases"/>
    <property type="match status" value="1"/>
</dbReference>
<evidence type="ECO:0000256" key="8">
    <source>
        <dbReference type="PIRSR" id="PIRSR001093-1"/>
    </source>
</evidence>
<protein>
    <recommendedName>
        <fullName evidence="7">Beta-hexosaminidase</fullName>
        <ecNumber evidence="7">3.2.1.52</ecNumber>
    </recommendedName>
</protein>
<feature type="domain" description="Glycoside hydrolase family 20 catalytic" evidence="10">
    <location>
        <begin position="187"/>
        <end position="550"/>
    </location>
</feature>
<proteinExistence type="inferred from homology"/>
<dbReference type="InterPro" id="IPR029018">
    <property type="entry name" value="Hex-like_dom2"/>
</dbReference>
<evidence type="ECO:0000256" key="2">
    <source>
        <dbReference type="ARBA" id="ARBA00006285"/>
    </source>
</evidence>
<evidence type="ECO:0000256" key="7">
    <source>
        <dbReference type="PIRNR" id="PIRNR001093"/>
    </source>
</evidence>
<dbReference type="GO" id="GO:0016020">
    <property type="term" value="C:membrane"/>
    <property type="evidence" value="ECO:0007669"/>
    <property type="project" value="TreeGrafter"/>
</dbReference>
<evidence type="ECO:0000313" key="13">
    <source>
        <dbReference type="Proteomes" id="UP000800040"/>
    </source>
</evidence>
<gene>
    <name evidence="12" type="ORF">BDW02DRAFT_563745</name>
</gene>
<dbReference type="InterPro" id="IPR029019">
    <property type="entry name" value="HEX_eukaryotic_N"/>
</dbReference>
<dbReference type="AlphaFoldDB" id="A0A6A5KWD8"/>
<reference evidence="12" key="1">
    <citation type="submission" date="2020-01" db="EMBL/GenBank/DDBJ databases">
        <authorList>
            <consortium name="DOE Joint Genome Institute"/>
            <person name="Haridas S."/>
            <person name="Albert R."/>
            <person name="Binder M."/>
            <person name="Bloem J."/>
            <person name="Labutti K."/>
            <person name="Salamov A."/>
            <person name="Andreopoulos B."/>
            <person name="Baker S.E."/>
            <person name="Barry K."/>
            <person name="Bills G."/>
            <person name="Bluhm B.H."/>
            <person name="Cannon C."/>
            <person name="Castanera R."/>
            <person name="Culley D.E."/>
            <person name="Daum C."/>
            <person name="Ezra D."/>
            <person name="Gonzalez J.B."/>
            <person name="Henrissat B."/>
            <person name="Kuo A."/>
            <person name="Liang C."/>
            <person name="Lipzen A."/>
            <person name="Lutzoni F."/>
            <person name="Magnuson J."/>
            <person name="Mondo S."/>
            <person name="Nolan M."/>
            <person name="Ohm R."/>
            <person name="Pangilinan J."/>
            <person name="Park H.-J."/>
            <person name="Ramirez L."/>
            <person name="Alfaro M."/>
            <person name="Sun H."/>
            <person name="Tritt A."/>
            <person name="Yoshinaga Y."/>
            <person name="Zwiers L.-H."/>
            <person name="Turgeon B.G."/>
            <person name="Goodwin S.B."/>
            <person name="Spatafora J.W."/>
            <person name="Crous P.W."/>
            <person name="Grigoriev I.V."/>
        </authorList>
    </citation>
    <scope>NUCLEOTIDE SEQUENCE</scope>
    <source>
        <strain evidence="12">P77</strain>
    </source>
</reference>
<evidence type="ECO:0000256" key="6">
    <source>
        <dbReference type="ARBA" id="ARBA00023295"/>
    </source>
</evidence>
<dbReference type="PIRSF" id="PIRSF001093">
    <property type="entry name" value="B-hxosamndse_ab_euk"/>
    <property type="match status" value="1"/>
</dbReference>
<feature type="domain" description="Beta-hexosaminidase eukaryotic type N-terminal" evidence="11">
    <location>
        <begin position="27"/>
        <end position="164"/>
    </location>
</feature>